<keyword evidence="2" id="KW-1185">Reference proteome</keyword>
<dbReference type="AlphaFoldDB" id="A0A101A4S2"/>
<sequence>MTTEAHQIAARLAAASEVFPIKKTDDFDSRADVTAEGDVITVVVTDHLGRAKREYRAVIQYVAEDARHPGAP</sequence>
<proteinExistence type="predicted"/>
<protein>
    <submittedName>
        <fullName evidence="1">Uncharacterized protein</fullName>
    </submittedName>
</protein>
<organism evidence="1 2">
    <name type="scientific">Mycobacterium lehmannii</name>
    <dbReference type="NCBI Taxonomy" id="2048550"/>
    <lineage>
        <taxon>Bacteria</taxon>
        <taxon>Bacillati</taxon>
        <taxon>Actinomycetota</taxon>
        <taxon>Actinomycetes</taxon>
        <taxon>Mycobacteriales</taxon>
        <taxon>Mycobacteriaceae</taxon>
        <taxon>Mycobacterium</taxon>
    </lineage>
</organism>
<dbReference type="EMBL" id="LQIR01000027">
    <property type="protein sequence ID" value="KUI13607.1"/>
    <property type="molecule type" value="Genomic_DNA"/>
</dbReference>
<comment type="caution">
    <text evidence="1">The sequence shown here is derived from an EMBL/GenBank/DDBJ whole genome shotgun (WGS) entry which is preliminary data.</text>
</comment>
<dbReference type="Proteomes" id="UP000053707">
    <property type="component" value="Unassembled WGS sequence"/>
</dbReference>
<dbReference type="RefSeq" id="WP_064397772.1">
    <property type="nucleotide sequence ID" value="NZ_LQIR01000027.1"/>
</dbReference>
<evidence type="ECO:0000313" key="2">
    <source>
        <dbReference type="Proteomes" id="UP000053707"/>
    </source>
</evidence>
<accession>A0A101A4S2</accession>
<gene>
    <name evidence="1" type="ORF">AU192_04180</name>
</gene>
<reference evidence="1 2" key="1">
    <citation type="submission" date="2016-01" db="EMBL/GenBank/DDBJ databases">
        <authorList>
            <consortium name="TB Trials Study Group"/>
            <person name="Sutton G."/>
            <person name="Brinkac L."/>
            <person name="Sanka R."/>
            <person name="Adams M."/>
            <person name="Lau E.L."/>
            <person name="Macaden R."/>
            <person name="Grewal H.M.S."/>
        </authorList>
    </citation>
    <scope>NUCLEOTIDE SEQUENCE [LARGE SCALE GENOMIC DNA]</scope>
    <source>
        <strain evidence="1 2">IS-1744</strain>
    </source>
</reference>
<evidence type="ECO:0000313" key="1">
    <source>
        <dbReference type="EMBL" id="KUI13607.1"/>
    </source>
</evidence>
<name>A0A101A4S2_9MYCO</name>